<feature type="region of interest" description="Disordered" evidence="2">
    <location>
        <begin position="311"/>
        <end position="371"/>
    </location>
</feature>
<dbReference type="EMBL" id="BKCJ010181067">
    <property type="protein sequence ID" value="GEY46783.1"/>
    <property type="molecule type" value="Genomic_DNA"/>
</dbReference>
<protein>
    <submittedName>
        <fullName evidence="3">Uncharacterized protein</fullName>
    </submittedName>
</protein>
<reference evidence="3" key="1">
    <citation type="journal article" date="2019" name="Sci. Rep.">
        <title>Draft genome of Tanacetum cinerariifolium, the natural source of mosquito coil.</title>
        <authorList>
            <person name="Yamashiro T."/>
            <person name="Shiraishi A."/>
            <person name="Satake H."/>
            <person name="Nakayama K."/>
        </authorList>
    </citation>
    <scope>NUCLEOTIDE SEQUENCE</scope>
</reference>
<evidence type="ECO:0000256" key="2">
    <source>
        <dbReference type="SAM" id="MobiDB-lite"/>
    </source>
</evidence>
<keyword evidence="1" id="KW-0175">Coiled coil</keyword>
<evidence type="ECO:0000256" key="1">
    <source>
        <dbReference type="SAM" id="Coils"/>
    </source>
</evidence>
<proteinExistence type="predicted"/>
<evidence type="ECO:0000313" key="3">
    <source>
        <dbReference type="EMBL" id="GEY46783.1"/>
    </source>
</evidence>
<accession>A0A699HN46</accession>
<organism evidence="3">
    <name type="scientific">Tanacetum cinerariifolium</name>
    <name type="common">Dalmatian daisy</name>
    <name type="synonym">Chrysanthemum cinerariifolium</name>
    <dbReference type="NCBI Taxonomy" id="118510"/>
    <lineage>
        <taxon>Eukaryota</taxon>
        <taxon>Viridiplantae</taxon>
        <taxon>Streptophyta</taxon>
        <taxon>Embryophyta</taxon>
        <taxon>Tracheophyta</taxon>
        <taxon>Spermatophyta</taxon>
        <taxon>Magnoliopsida</taxon>
        <taxon>eudicotyledons</taxon>
        <taxon>Gunneridae</taxon>
        <taxon>Pentapetalae</taxon>
        <taxon>asterids</taxon>
        <taxon>campanulids</taxon>
        <taxon>Asterales</taxon>
        <taxon>Asteraceae</taxon>
        <taxon>Asteroideae</taxon>
        <taxon>Anthemideae</taxon>
        <taxon>Anthemidinae</taxon>
        <taxon>Tanacetum</taxon>
    </lineage>
</organism>
<gene>
    <name evidence="3" type="ORF">Tci_418757</name>
</gene>
<dbReference type="AlphaFoldDB" id="A0A699HN46"/>
<feature type="compositionally biased region" description="Basic and acidic residues" evidence="2">
    <location>
        <begin position="344"/>
        <end position="365"/>
    </location>
</feature>
<comment type="caution">
    <text evidence="3">The sequence shown here is derived from an EMBL/GenBank/DDBJ whole genome shotgun (WGS) entry which is preliminary data.</text>
</comment>
<sequence length="533" mass="61103">MANFTFADSHNMVAHLEKLAENADFVEIVDFLNVNPIRKTKRKATEISQSSGPTTRVAYETVHEERGDIVERAATTAASLDAKQDSGGSPRLQYTILGDRPAQTRFKRLSKLFHEPPLSRVNTLGSGEDSMQLMELMELCTKLSDRVLALENNKTAQELEITHLKKRVKRLEKKTKSRTPQFKRRLFKVRIETFAKNSLGDQEDASNQGRNDQDKGISFVQDEKIQGRYGYDTEINTASTSITTASINITTVEPVPIVSAPITTAGVSVSTIEPNHELAERLQSEEQGELTIEERLKLFVELMNQRKKHFARLKAEEKRRKPPTKAQKRNQMCGETRAKGSSKRAREELEYDKSKKQKLDEKVEAEVDSDQEEEKMKRYMNIVPDDEIAIDDIPLATKPPIIVDCKIIKEGKISSYHIIRADGSSKRTEEAYERVLQSDLKVMFEPNIESALWRKLQGNKLTVWKLLSSCEVHFVRFQNLHIFMLVEKRYPLTPATITKMLNMKLQADHWNEICYQLLKLMLKQQKKCLDTSY</sequence>
<feature type="coiled-coil region" evidence="1">
    <location>
        <begin position="133"/>
        <end position="174"/>
    </location>
</feature>
<feature type="compositionally biased region" description="Polar residues" evidence="2">
    <location>
        <begin position="199"/>
        <end position="210"/>
    </location>
</feature>
<feature type="region of interest" description="Disordered" evidence="2">
    <location>
        <begin position="199"/>
        <end position="219"/>
    </location>
</feature>
<name>A0A699HN46_TANCI</name>